<evidence type="ECO:0000313" key="5">
    <source>
        <dbReference type="EMBL" id="TBL70909.1"/>
    </source>
</evidence>
<comment type="caution">
    <text evidence="5">The sequence shown here is derived from an EMBL/GenBank/DDBJ whole genome shotgun (WGS) entry which is preliminary data.</text>
</comment>
<dbReference type="EMBL" id="SIRE01000029">
    <property type="protein sequence ID" value="TBL70909.1"/>
    <property type="molecule type" value="Genomic_DNA"/>
</dbReference>
<evidence type="ECO:0000259" key="4">
    <source>
        <dbReference type="SMART" id="SM00062"/>
    </source>
</evidence>
<dbReference type="SUPFAM" id="SSF53850">
    <property type="entry name" value="Periplasmic binding protein-like II"/>
    <property type="match status" value="1"/>
</dbReference>
<dbReference type="OrthoDB" id="8613538at2"/>
<evidence type="ECO:0000313" key="6">
    <source>
        <dbReference type="Proteomes" id="UP000293142"/>
    </source>
</evidence>
<gene>
    <name evidence="5" type="ORF">EYB31_32240</name>
</gene>
<keyword evidence="6" id="KW-1185">Reference proteome</keyword>
<dbReference type="SMART" id="SM00062">
    <property type="entry name" value="PBPb"/>
    <property type="match status" value="1"/>
</dbReference>
<accession>A0A4Q9DFX0</accession>
<evidence type="ECO:0000256" key="2">
    <source>
        <dbReference type="SAM" id="MobiDB-lite"/>
    </source>
</evidence>
<feature type="signal peptide" evidence="3">
    <location>
        <begin position="1"/>
        <end position="25"/>
    </location>
</feature>
<feature type="compositionally biased region" description="Low complexity" evidence="2">
    <location>
        <begin position="38"/>
        <end position="63"/>
    </location>
</feature>
<protein>
    <submittedName>
        <fullName evidence="5">Transporter substrate-binding domain-containing protein</fullName>
    </submittedName>
</protein>
<dbReference type="RefSeq" id="WP_131017626.1">
    <property type="nucleotide sequence ID" value="NZ_SIRE01000029.1"/>
</dbReference>
<keyword evidence="1 3" id="KW-0732">Signal</keyword>
<dbReference type="Pfam" id="PF00497">
    <property type="entry name" value="SBP_bac_3"/>
    <property type="match status" value="1"/>
</dbReference>
<dbReference type="PROSITE" id="PS51257">
    <property type="entry name" value="PROKAR_LIPOPROTEIN"/>
    <property type="match status" value="1"/>
</dbReference>
<dbReference type="PANTHER" id="PTHR35936">
    <property type="entry name" value="MEMBRANE-BOUND LYTIC MUREIN TRANSGLYCOSYLASE F"/>
    <property type="match status" value="1"/>
</dbReference>
<evidence type="ECO:0000256" key="3">
    <source>
        <dbReference type="SAM" id="SignalP"/>
    </source>
</evidence>
<dbReference type="InterPro" id="IPR001638">
    <property type="entry name" value="Solute-binding_3/MltF_N"/>
</dbReference>
<dbReference type="AlphaFoldDB" id="A0A4Q9DFX0"/>
<feature type="compositionally biased region" description="Polar residues" evidence="2">
    <location>
        <begin position="28"/>
        <end position="37"/>
    </location>
</feature>
<organism evidence="5 6">
    <name type="scientific">Paenibacillus thalictri</name>
    <dbReference type="NCBI Taxonomy" id="2527873"/>
    <lineage>
        <taxon>Bacteria</taxon>
        <taxon>Bacillati</taxon>
        <taxon>Bacillota</taxon>
        <taxon>Bacilli</taxon>
        <taxon>Bacillales</taxon>
        <taxon>Paenibacillaceae</taxon>
        <taxon>Paenibacillus</taxon>
    </lineage>
</organism>
<dbReference type="Gene3D" id="3.40.190.10">
    <property type="entry name" value="Periplasmic binding protein-like II"/>
    <property type="match status" value="2"/>
</dbReference>
<dbReference type="Proteomes" id="UP000293142">
    <property type="component" value="Unassembled WGS sequence"/>
</dbReference>
<proteinExistence type="predicted"/>
<feature type="region of interest" description="Disordered" evidence="2">
    <location>
        <begin position="28"/>
        <end position="64"/>
    </location>
</feature>
<feature type="chain" id="PRO_5038509098" evidence="3">
    <location>
        <begin position="26"/>
        <end position="316"/>
    </location>
</feature>
<feature type="domain" description="Solute-binding protein family 3/N-terminal" evidence="4">
    <location>
        <begin position="71"/>
        <end position="301"/>
    </location>
</feature>
<sequence length="316" mass="35014">MIKKYKTGFLAVTALVLLLSACGTAGNSQQGGSSNAPAANNPGSSGGTASNASSGGAAPGASSDQKKNVTVLHVAQNVIPNPPYSYQNDKKVMEGYTVDYLKLLDERLEEYEFQYDQISRDAMLVGVETGKYDFAANFYYRNPEREAKYLFGQQAYGYSINALIVKSNRSDIKSLDDMQGKTLTPMNPALGLKIIVDDYNEKHKDKPIKVDNVDKVTDAESLKWVDQGKYDAFLTNKNTFDTVNAELKLDLKAATYVTKEPIWVLFNKDKANLAKRFDEVTKQLIDDGTLPKLSEKWFGANLFQSLDQVNATYQFK</sequence>
<dbReference type="PANTHER" id="PTHR35936:SF19">
    <property type="entry name" value="AMINO-ACID-BINDING PROTEIN YXEM-RELATED"/>
    <property type="match status" value="1"/>
</dbReference>
<name>A0A4Q9DFX0_9BACL</name>
<evidence type="ECO:0000256" key="1">
    <source>
        <dbReference type="ARBA" id="ARBA00022729"/>
    </source>
</evidence>
<reference evidence="5 6" key="1">
    <citation type="submission" date="2019-02" db="EMBL/GenBank/DDBJ databases">
        <title>Paenibacillus sp. nov., isolated from surface-sterilized tissue of Thalictrum simplex L.</title>
        <authorList>
            <person name="Tuo L."/>
        </authorList>
    </citation>
    <scope>NUCLEOTIDE SEQUENCE [LARGE SCALE GENOMIC DNA]</scope>
    <source>
        <strain evidence="5 6">N2SHLJ1</strain>
    </source>
</reference>